<dbReference type="Pfam" id="PF13640">
    <property type="entry name" value="2OG-FeII_Oxy_3"/>
    <property type="match status" value="1"/>
</dbReference>
<feature type="binding site" evidence="7">
    <location>
        <position position="159"/>
    </location>
    <ligand>
        <name>Fe cation</name>
        <dbReference type="ChEBI" id="CHEBI:24875"/>
    </ligand>
</feature>
<dbReference type="AlphaFoldDB" id="A0A142W2R0"/>
<dbReference type="PANTHER" id="PTHR41536:SF1">
    <property type="entry name" value="PKHD-TYPE HYDROXYLASE YBIX"/>
    <property type="match status" value="1"/>
</dbReference>
<evidence type="ECO:0000313" key="9">
    <source>
        <dbReference type="EMBL" id="AMU96301.1"/>
    </source>
</evidence>
<dbReference type="NCBIfam" id="NF003975">
    <property type="entry name" value="PRK05467.1-4"/>
    <property type="match status" value="1"/>
</dbReference>
<dbReference type="RefSeq" id="WP_062902651.1">
    <property type="nucleotide sequence ID" value="NZ_CP013342.1"/>
</dbReference>
<keyword evidence="2 7" id="KW-0479">Metal-binding</keyword>
<evidence type="ECO:0000256" key="7">
    <source>
        <dbReference type="HAMAP-Rule" id="MF_00657"/>
    </source>
</evidence>
<evidence type="ECO:0000313" key="10">
    <source>
        <dbReference type="Proteomes" id="UP000076234"/>
    </source>
</evidence>
<dbReference type="GO" id="GO:0031418">
    <property type="term" value="F:L-ascorbic acid binding"/>
    <property type="evidence" value="ECO:0007669"/>
    <property type="project" value="UniProtKB-KW"/>
</dbReference>
<feature type="binding site" evidence="7">
    <location>
        <position position="169"/>
    </location>
    <ligand>
        <name>2-oxoglutarate</name>
        <dbReference type="ChEBI" id="CHEBI:16810"/>
    </ligand>
</feature>
<feature type="binding site" evidence="7">
    <location>
        <position position="96"/>
    </location>
    <ligand>
        <name>Fe cation</name>
        <dbReference type="ChEBI" id="CHEBI:24875"/>
    </ligand>
</feature>
<dbReference type="InterPro" id="IPR006620">
    <property type="entry name" value="Pro_4_hyd_alph"/>
</dbReference>
<dbReference type="InterPro" id="IPR023550">
    <property type="entry name" value="PKHD_hydroxylase"/>
</dbReference>
<dbReference type="NCBIfam" id="NF003974">
    <property type="entry name" value="PRK05467.1-3"/>
    <property type="match status" value="1"/>
</dbReference>
<evidence type="ECO:0000259" key="8">
    <source>
        <dbReference type="PROSITE" id="PS51471"/>
    </source>
</evidence>
<dbReference type="GO" id="GO:0005506">
    <property type="term" value="F:iron ion binding"/>
    <property type="evidence" value="ECO:0007669"/>
    <property type="project" value="UniProtKB-UniRule"/>
</dbReference>
<gene>
    <name evidence="9" type="ORF">AOA14_17000</name>
</gene>
<keyword evidence="5 7" id="KW-0560">Oxidoreductase</keyword>
<dbReference type="KEGG" id="ster:AOA14_17000"/>
<comment type="cofactor">
    <cofactor evidence="7">
        <name>Fe(2+)</name>
        <dbReference type="ChEBI" id="CHEBI:29033"/>
    </cofactor>
    <text evidence="7">Binds 1 Fe(2+) ion per subunit.</text>
</comment>
<dbReference type="GO" id="GO:0006974">
    <property type="term" value="P:DNA damage response"/>
    <property type="evidence" value="ECO:0007669"/>
    <property type="project" value="TreeGrafter"/>
</dbReference>
<dbReference type="InterPro" id="IPR041097">
    <property type="entry name" value="PKHD_C"/>
</dbReference>
<name>A0A142W2R0_9SPHN</name>
<evidence type="ECO:0000256" key="6">
    <source>
        <dbReference type="ARBA" id="ARBA00023004"/>
    </source>
</evidence>
<dbReference type="Gene3D" id="4.10.860.20">
    <property type="entry name" value="Rabenosyn, Rab binding domain"/>
    <property type="match status" value="1"/>
</dbReference>
<keyword evidence="4 7" id="KW-0223">Dioxygenase</keyword>
<organism evidence="9 10">
    <name type="scientific">Sphingopyxis terrae subsp. terrae NBRC 15098</name>
    <dbReference type="NCBI Taxonomy" id="1219058"/>
    <lineage>
        <taxon>Bacteria</taxon>
        <taxon>Pseudomonadati</taxon>
        <taxon>Pseudomonadota</taxon>
        <taxon>Alphaproteobacteria</taxon>
        <taxon>Sphingomonadales</taxon>
        <taxon>Sphingomonadaceae</taxon>
        <taxon>Sphingopyxis</taxon>
    </lineage>
</organism>
<dbReference type="GO" id="GO:0006879">
    <property type="term" value="P:intracellular iron ion homeostasis"/>
    <property type="evidence" value="ECO:0007669"/>
    <property type="project" value="TreeGrafter"/>
</dbReference>
<evidence type="ECO:0000256" key="3">
    <source>
        <dbReference type="ARBA" id="ARBA00022896"/>
    </source>
</evidence>
<reference evidence="10" key="1">
    <citation type="submission" date="2015-11" db="EMBL/GenBank/DDBJ databases">
        <title>Complete genome sequence of a polyethylene glycol-degrading strain Sphingopyxis terrae strain 203-1 (NBRC 15098).</title>
        <authorList>
            <person name="Yoshiyuki O."/>
            <person name="Shouta N."/>
            <person name="Nagata Y."/>
            <person name="Numata M."/>
            <person name="Tsuchikane K."/>
            <person name="Hosoyama A."/>
            <person name="Yamazoe A."/>
            <person name="Tsuda M."/>
            <person name="Fujita N."/>
            <person name="Kawai F."/>
        </authorList>
    </citation>
    <scope>NUCLEOTIDE SEQUENCE [LARGE SCALE GENOMIC DNA]</scope>
    <source>
        <strain evidence="10">203-1</strain>
    </source>
</reference>
<dbReference type="PANTHER" id="PTHR41536">
    <property type="entry name" value="PKHD-TYPE HYDROXYLASE YBIX"/>
    <property type="match status" value="1"/>
</dbReference>
<dbReference type="Pfam" id="PF18331">
    <property type="entry name" value="PKHD_C"/>
    <property type="match status" value="1"/>
</dbReference>
<dbReference type="GO" id="GO:0016706">
    <property type="term" value="F:2-oxoglutarate-dependent dioxygenase activity"/>
    <property type="evidence" value="ECO:0007669"/>
    <property type="project" value="UniProtKB-UniRule"/>
</dbReference>
<dbReference type="Proteomes" id="UP000076234">
    <property type="component" value="Chromosome"/>
</dbReference>
<evidence type="ECO:0000256" key="4">
    <source>
        <dbReference type="ARBA" id="ARBA00022964"/>
    </source>
</evidence>
<keyword evidence="3 7" id="KW-0847">Vitamin C</keyword>
<sequence length="227" mass="24601">MIRIIPDLIDAEGVKALRTILDRADWIDGNETSGPQAALAKRNQQLPEFGDAAVEAGRMVIDALGRSPLFMAAALPLKIYPPFFNRYSGGEAFGDHIDNAVRMRRGTDFRIRSDLSATLFLADPDSYEGGGLVIDGMADAPGVKLPAGHLILYPSSTVHRVEPVTGGVRVASFMWIQSMIRDQAQRNLLFDLDLGVQGAAAAMGQGDPTVVRLTGVYHNLLRQWADA</sequence>
<protein>
    <submittedName>
        <fullName evidence="9">PKHD-type hydroxylase</fullName>
    </submittedName>
</protein>
<dbReference type="SMART" id="SM00702">
    <property type="entry name" value="P4Hc"/>
    <property type="match status" value="1"/>
</dbReference>
<dbReference type="Gene3D" id="2.60.120.620">
    <property type="entry name" value="q2cbj1_9rhob like domain"/>
    <property type="match status" value="1"/>
</dbReference>
<reference evidence="9 10" key="2">
    <citation type="journal article" date="2016" name="Genome Announc.">
        <title>Complete Genome Sequence of Sphingopyxis terrae Strain 203-1 (NBRC 111660), a Polyethylene Glycol Degrader.</title>
        <authorList>
            <person name="Ohtsubo Y."/>
            <person name="Nonoyama S."/>
            <person name="Nagata Y."/>
            <person name="Numata M."/>
            <person name="Tsuchikane K."/>
            <person name="Hosoyama A."/>
            <person name="Yamazoe A."/>
            <person name="Tsuda M."/>
            <person name="Fujita N."/>
            <person name="Kawai F."/>
        </authorList>
    </citation>
    <scope>NUCLEOTIDE SEQUENCE [LARGE SCALE GENOMIC DNA]</scope>
    <source>
        <strain evidence="9 10">203-1</strain>
    </source>
</reference>
<dbReference type="InterPro" id="IPR044862">
    <property type="entry name" value="Pro_4_hyd_alph_FE2OG_OXY"/>
</dbReference>
<dbReference type="InterPro" id="IPR005123">
    <property type="entry name" value="Oxoglu/Fe-dep_dioxygenase_dom"/>
</dbReference>
<dbReference type="NCBIfam" id="NF003973">
    <property type="entry name" value="PRK05467.1-2"/>
    <property type="match status" value="1"/>
</dbReference>
<dbReference type="HAMAP" id="MF_00657">
    <property type="entry name" value="Hydroxyl_YbiX"/>
    <property type="match status" value="1"/>
</dbReference>
<dbReference type="EMBL" id="CP013342">
    <property type="protein sequence ID" value="AMU96301.1"/>
    <property type="molecule type" value="Genomic_DNA"/>
</dbReference>
<proteinExistence type="inferred from homology"/>
<dbReference type="STRING" id="1219058.AOA14_17000"/>
<accession>A0A142W2R0</accession>
<feature type="binding site" evidence="7">
    <location>
        <position position="98"/>
    </location>
    <ligand>
        <name>Fe cation</name>
        <dbReference type="ChEBI" id="CHEBI:24875"/>
    </ligand>
</feature>
<feature type="domain" description="Fe2OG dioxygenase" evidence="8">
    <location>
        <begin position="78"/>
        <end position="178"/>
    </location>
</feature>
<evidence type="ECO:0000256" key="1">
    <source>
        <dbReference type="ARBA" id="ARBA00001961"/>
    </source>
</evidence>
<evidence type="ECO:0000256" key="2">
    <source>
        <dbReference type="ARBA" id="ARBA00022723"/>
    </source>
</evidence>
<keyword evidence="6 7" id="KW-0408">Iron</keyword>
<evidence type="ECO:0000256" key="5">
    <source>
        <dbReference type="ARBA" id="ARBA00023002"/>
    </source>
</evidence>
<comment type="cofactor">
    <cofactor evidence="1 7">
        <name>L-ascorbate</name>
        <dbReference type="ChEBI" id="CHEBI:38290"/>
    </cofactor>
</comment>
<dbReference type="PROSITE" id="PS51471">
    <property type="entry name" value="FE2OG_OXY"/>
    <property type="match status" value="1"/>
</dbReference>